<comment type="caution">
    <text evidence="7">The sequence shown here is derived from an EMBL/GenBank/DDBJ whole genome shotgun (WGS) entry which is preliminary data.</text>
</comment>
<dbReference type="InParanoid" id="K0KPP0"/>
<evidence type="ECO:0000256" key="5">
    <source>
        <dbReference type="PIRSR" id="PIRSR000097-3"/>
    </source>
</evidence>
<evidence type="ECO:0000259" key="6">
    <source>
        <dbReference type="Pfam" id="PF00248"/>
    </source>
</evidence>
<feature type="site" description="Lowers pKa of active site Tyr" evidence="5">
    <location>
        <position position="83"/>
    </location>
</feature>
<sequence>MSLQKDSWLPLNNGLKIPVSGFGLYQIPVEDSTKLTYEALKAGYRHIDSAQAYQNEEEGAKGISQFLKENSDIKRSDIFFTTKIKNGEHGYEESKKSIEKSLAKVSPYIDYIDLFLVHSPISSKEQRLGTWKALQEAVESGKVKSIGVSNFGTPHLDELYAWEGLKNKPVVNQLELHPWLPRKDLQAYGKKYDYLLEAYSPLTQAKKLDDPELVSIAKKHNVTPAQILLRWSYDQGFIPLAKTVNVDRIKENFNVLDNVPKLSDEDYKILDKDSYEVLTWDPTKHVDQ</sequence>
<comment type="similarity">
    <text evidence="1">Belongs to the aldo/keto reductase family.</text>
</comment>
<keyword evidence="8" id="KW-1185">Reference proteome</keyword>
<dbReference type="PIRSF" id="PIRSF000097">
    <property type="entry name" value="AKR"/>
    <property type="match status" value="1"/>
</dbReference>
<evidence type="ECO:0000256" key="3">
    <source>
        <dbReference type="PIRSR" id="PIRSR000097-1"/>
    </source>
</evidence>
<evidence type="ECO:0000256" key="4">
    <source>
        <dbReference type="PIRSR" id="PIRSR000097-2"/>
    </source>
</evidence>
<feature type="domain" description="NADP-dependent oxidoreductase" evidence="6">
    <location>
        <begin position="26"/>
        <end position="272"/>
    </location>
</feature>
<dbReference type="InterPro" id="IPR018170">
    <property type="entry name" value="Aldo/ket_reductase_CS"/>
</dbReference>
<dbReference type="Proteomes" id="UP000009328">
    <property type="component" value="Unassembled WGS sequence"/>
</dbReference>
<feature type="binding site" evidence="4">
    <location>
        <position position="118"/>
    </location>
    <ligand>
        <name>substrate</name>
    </ligand>
</feature>
<dbReference type="GO" id="GO:0047017">
    <property type="term" value="F:prostaglandin F synthase activity"/>
    <property type="evidence" value="ECO:0007669"/>
    <property type="project" value="UniProtKB-EC"/>
</dbReference>
<dbReference type="eggNOG" id="KOG1577">
    <property type="taxonomic scope" value="Eukaryota"/>
</dbReference>
<dbReference type="STRING" id="1206466.K0KPP0"/>
<feature type="active site" description="Proton donor" evidence="3">
    <location>
        <position position="53"/>
    </location>
</feature>
<dbReference type="PRINTS" id="PR00069">
    <property type="entry name" value="ALDKETRDTASE"/>
</dbReference>
<dbReference type="PANTHER" id="PTHR43827:SF13">
    <property type="entry name" value="ALDO_KETO REDUCTASE FAMILY PROTEIN"/>
    <property type="match status" value="1"/>
</dbReference>
<dbReference type="InterPro" id="IPR036812">
    <property type="entry name" value="NAD(P)_OxRdtase_dom_sf"/>
</dbReference>
<evidence type="ECO:0000313" key="8">
    <source>
        <dbReference type="Proteomes" id="UP000009328"/>
    </source>
</evidence>
<dbReference type="HOGENOM" id="CLU_023205_0_1_1"/>
<proteinExistence type="inferred from homology"/>
<organism evidence="7 8">
    <name type="scientific">Wickerhamomyces ciferrii (strain ATCC 14091 / BCRC 22168 / CBS 111 / JCM 3599 / NBRC 0793 / NRRL Y-1031 F-60-10)</name>
    <name type="common">Yeast</name>
    <name type="synonym">Pichia ciferrii</name>
    <dbReference type="NCBI Taxonomy" id="1206466"/>
    <lineage>
        <taxon>Eukaryota</taxon>
        <taxon>Fungi</taxon>
        <taxon>Dikarya</taxon>
        <taxon>Ascomycota</taxon>
        <taxon>Saccharomycotina</taxon>
        <taxon>Saccharomycetes</taxon>
        <taxon>Phaffomycetales</taxon>
        <taxon>Wickerhamomycetaceae</taxon>
        <taxon>Wickerhamomyces</taxon>
    </lineage>
</organism>
<gene>
    <name evidence="7" type="ORF">BN7_2902</name>
</gene>
<dbReference type="PROSITE" id="PS00063">
    <property type="entry name" value="ALDOKETO_REDUCTASE_3"/>
    <property type="match status" value="1"/>
</dbReference>
<dbReference type="EC" id="1.1.1.188" evidence="7"/>
<dbReference type="PANTHER" id="PTHR43827">
    <property type="entry name" value="2,5-DIKETO-D-GLUCONIC ACID REDUCTASE"/>
    <property type="match status" value="1"/>
</dbReference>
<evidence type="ECO:0000313" key="7">
    <source>
        <dbReference type="EMBL" id="CCH43354.1"/>
    </source>
</evidence>
<accession>K0KPP0</accession>
<dbReference type="InterPro" id="IPR023210">
    <property type="entry name" value="NADP_OxRdtase_dom"/>
</dbReference>
<reference evidence="7 8" key="1">
    <citation type="journal article" date="2012" name="Eukaryot. Cell">
        <title>Draft genome sequence of Wickerhamomyces ciferrii NRRL Y-1031 F-60-10.</title>
        <authorList>
            <person name="Schneider J."/>
            <person name="Andrea H."/>
            <person name="Blom J."/>
            <person name="Jaenicke S."/>
            <person name="Ruckert C."/>
            <person name="Schorsch C."/>
            <person name="Szczepanowski R."/>
            <person name="Farwick M."/>
            <person name="Goesmann A."/>
            <person name="Puhler A."/>
            <person name="Schaffer S."/>
            <person name="Tauch A."/>
            <person name="Kohler T."/>
            <person name="Brinkrolf K."/>
        </authorList>
    </citation>
    <scope>NUCLEOTIDE SEQUENCE [LARGE SCALE GENOMIC DNA]</scope>
    <source>
        <strain evidence="8">ATCC 14091 / BCRC 22168 / CBS 111 / JCM 3599 / NBRC 0793 / NRRL Y-1031 F-60-10</strain>
    </source>
</reference>
<protein>
    <submittedName>
        <fullName evidence="7">Prostaglandin F synthase 1</fullName>
        <ecNumber evidence="7">1.1.1.188</ecNumber>
    </submittedName>
</protein>
<dbReference type="PROSITE" id="PS00062">
    <property type="entry name" value="ALDOKETO_REDUCTASE_2"/>
    <property type="match status" value="1"/>
</dbReference>
<evidence type="ECO:0000256" key="1">
    <source>
        <dbReference type="ARBA" id="ARBA00007905"/>
    </source>
</evidence>
<name>K0KPP0_WICCF</name>
<dbReference type="FunFam" id="3.20.20.100:FF:000015">
    <property type="entry name" value="Oxidoreductase, aldo/keto reductase family"/>
    <property type="match status" value="1"/>
</dbReference>
<dbReference type="EMBL" id="CAIF01000076">
    <property type="protein sequence ID" value="CCH43354.1"/>
    <property type="molecule type" value="Genomic_DNA"/>
</dbReference>
<dbReference type="AlphaFoldDB" id="K0KPP0"/>
<dbReference type="InterPro" id="IPR020471">
    <property type="entry name" value="AKR"/>
</dbReference>
<dbReference type="SUPFAM" id="SSF51430">
    <property type="entry name" value="NAD(P)-linked oxidoreductase"/>
    <property type="match status" value="1"/>
</dbReference>
<keyword evidence="2 7" id="KW-0560">Oxidoreductase</keyword>
<dbReference type="CDD" id="cd19071">
    <property type="entry name" value="AKR_AKR1-5-like"/>
    <property type="match status" value="1"/>
</dbReference>
<dbReference type="Gene3D" id="3.20.20.100">
    <property type="entry name" value="NADP-dependent oxidoreductase domain"/>
    <property type="match status" value="1"/>
</dbReference>
<dbReference type="Pfam" id="PF00248">
    <property type="entry name" value="Aldo_ket_red"/>
    <property type="match status" value="1"/>
</dbReference>
<evidence type="ECO:0000256" key="2">
    <source>
        <dbReference type="ARBA" id="ARBA00023002"/>
    </source>
</evidence>